<sequence>MAPTLATLPATAGARLPVSLYADSEEASAAVAAEIAALIRTRAAENETCVLGLATGSSPTRVYEELVRLHREEGLSFQNVVSFNLDEYFPMAPDSLQSYVRFMREYLFDHVDIRPENVHVPDGTVPPEQVAAYCLDYEAQIRAEGGIDLQLLGIGRTGHIGFNEPGSGPASRTRLITLDHVTRTDAASDFYGEENVPRRALTMGVGTILEARKVVLLAWGEGKAAVVKRMVEGDVTDTVPATYLQRHPAVQVVLDEAAGAELTPRKTPWLQGLPCNWHDAALVRKAVTWLARTVGKPILKLTEEDYNENGLSELLAESGPAYDINIRVFNELQHTITGWPGGKPHADDTYRPERAAPFPKRVLIFSPHPDDDVISMGGTLLRLVDQGHEVHVAYQTSGNIAVFDEEALRFADFAAEYDLNFQQNDPAGEQFYQRVADFLQAKAPGQVDSEEVQRLKGVIRRGEARAALRYAGLDPTTRAHFQNLPFYETGRVRKKPLSDEDIRLTMELLKRIQPHQIYAAGDLSDPHGTHRVCLAAIFQSIQQLKASGTSWLDDCWVWLYRGAWQEWDIYQIEMAVPLSPQELTRKRRAIFKHQSQKDRPLFPGADQREFWQRSEARNRTTAKLYDELGLPEYEGIEAFVRWQF</sequence>
<dbReference type="PANTHER" id="PTHR42892:SF1">
    <property type="entry name" value="GLUCOSAMINE-6-PHOSPHATE ISOMERASE"/>
    <property type="match status" value="1"/>
</dbReference>
<dbReference type="InterPro" id="IPR024078">
    <property type="entry name" value="LmbE-like_dom_sf"/>
</dbReference>
<dbReference type="GO" id="GO:0006046">
    <property type="term" value="P:N-acetylglucosamine catabolic process"/>
    <property type="evidence" value="ECO:0007669"/>
    <property type="project" value="UniProtKB-UniRule"/>
</dbReference>
<keyword evidence="4" id="KW-1185">Reference proteome</keyword>
<reference evidence="3 4" key="1">
    <citation type="submission" date="2016-08" db="EMBL/GenBank/DDBJ databases">
        <title>Hymenobacter coccineus sp. nov., Hymenobacter lapidarius sp. nov. and Hymenobacter glacialis sp. nov., isolated from Antarctic soil.</title>
        <authorList>
            <person name="Sedlacek I."/>
            <person name="Kralova S."/>
            <person name="Kyrova K."/>
            <person name="Maslanova I."/>
            <person name="Stankova E."/>
            <person name="Vrbovska V."/>
            <person name="Nemec M."/>
            <person name="Bartak M."/>
            <person name="Svec P."/>
            <person name="Busse H.-J."/>
            <person name="Pantucek R."/>
        </authorList>
    </citation>
    <scope>NUCLEOTIDE SEQUENCE [LARGE SCALE GENOMIC DNA]</scope>
    <source>
        <strain evidence="3 4">CCM 8643</strain>
    </source>
</reference>
<dbReference type="Gene3D" id="3.40.50.10320">
    <property type="entry name" value="LmbE-like"/>
    <property type="match status" value="1"/>
</dbReference>
<dbReference type="InterPro" id="IPR037171">
    <property type="entry name" value="NagB/RpiA_transferase-like"/>
</dbReference>
<dbReference type="InterPro" id="IPR052960">
    <property type="entry name" value="GlcN6P_deaminase-like"/>
</dbReference>
<dbReference type="STRING" id="1908237.BEN47_11445"/>
<accession>A0A1G1T8V5</accession>
<organism evidence="3 4">
    <name type="scientific">Hymenobacter lapidarius</name>
    <dbReference type="NCBI Taxonomy" id="1908237"/>
    <lineage>
        <taxon>Bacteria</taxon>
        <taxon>Pseudomonadati</taxon>
        <taxon>Bacteroidota</taxon>
        <taxon>Cytophagia</taxon>
        <taxon>Cytophagales</taxon>
        <taxon>Hymenobacteraceae</taxon>
        <taxon>Hymenobacter</taxon>
    </lineage>
</organism>
<dbReference type="InterPro" id="IPR006148">
    <property type="entry name" value="Glc/Gal-6P_isomerase"/>
</dbReference>
<dbReference type="Proteomes" id="UP000176294">
    <property type="component" value="Unassembled WGS sequence"/>
</dbReference>
<dbReference type="Pfam" id="PF01182">
    <property type="entry name" value="Glucosamine_iso"/>
    <property type="match status" value="1"/>
</dbReference>
<gene>
    <name evidence="3" type="ORF">BEN47_11445</name>
</gene>
<dbReference type="NCBIfam" id="NF002557">
    <property type="entry name" value="PRK02122.1"/>
    <property type="match status" value="1"/>
</dbReference>
<dbReference type="SUPFAM" id="SSF102588">
    <property type="entry name" value="LmbE-like"/>
    <property type="match status" value="1"/>
</dbReference>
<dbReference type="RefSeq" id="WP_070726418.1">
    <property type="nucleotide sequence ID" value="NZ_MDZB01000091.1"/>
</dbReference>
<comment type="caution">
    <text evidence="3">The sequence shown here is derived from an EMBL/GenBank/DDBJ whole genome shotgun (WGS) entry which is preliminary data.</text>
</comment>
<dbReference type="EMBL" id="MDZB01000091">
    <property type="protein sequence ID" value="OGX87274.1"/>
    <property type="molecule type" value="Genomic_DNA"/>
</dbReference>
<evidence type="ECO:0000259" key="2">
    <source>
        <dbReference type="Pfam" id="PF01182"/>
    </source>
</evidence>
<dbReference type="InterPro" id="IPR004547">
    <property type="entry name" value="Glucosamine6P_isomerase"/>
</dbReference>
<feature type="domain" description="Glucosamine/galactosamine-6-phosphate isomerase" evidence="2">
    <location>
        <begin position="23"/>
        <end position="245"/>
    </location>
</feature>
<dbReference type="AlphaFoldDB" id="A0A1G1T8V5"/>
<dbReference type="OrthoDB" id="9791139at2"/>
<dbReference type="GO" id="GO:0004342">
    <property type="term" value="F:glucosamine-6-phosphate deaminase activity"/>
    <property type="evidence" value="ECO:0007669"/>
    <property type="project" value="UniProtKB-UniRule"/>
</dbReference>
<proteinExistence type="predicted"/>
<dbReference type="InterPro" id="IPR003737">
    <property type="entry name" value="GlcNAc_PI_deacetylase-related"/>
</dbReference>
<dbReference type="GO" id="GO:0005975">
    <property type="term" value="P:carbohydrate metabolic process"/>
    <property type="evidence" value="ECO:0007669"/>
    <property type="project" value="InterPro"/>
</dbReference>
<dbReference type="EC" id="3.5.99.6" evidence="1"/>
<dbReference type="NCBIfam" id="TIGR00502">
    <property type="entry name" value="nagB"/>
    <property type="match status" value="1"/>
</dbReference>
<evidence type="ECO:0000313" key="4">
    <source>
        <dbReference type="Proteomes" id="UP000176294"/>
    </source>
</evidence>
<dbReference type="PANTHER" id="PTHR42892">
    <property type="entry name" value="GLUCOSAMINE-6-PHOSPHATE DEAMINASE-LIKE PROTEIN BT_0258-RELATED"/>
    <property type="match status" value="1"/>
</dbReference>
<dbReference type="CDD" id="cd01399">
    <property type="entry name" value="GlcN6P_deaminase"/>
    <property type="match status" value="1"/>
</dbReference>
<evidence type="ECO:0000313" key="3">
    <source>
        <dbReference type="EMBL" id="OGX87274.1"/>
    </source>
</evidence>
<name>A0A1G1T8V5_9BACT</name>
<evidence type="ECO:0000256" key="1">
    <source>
        <dbReference type="NCBIfam" id="TIGR00502"/>
    </source>
</evidence>
<dbReference type="SUPFAM" id="SSF100950">
    <property type="entry name" value="NagB/RpiA/CoA transferase-like"/>
    <property type="match status" value="1"/>
</dbReference>
<protein>
    <recommendedName>
        <fullName evidence="1">Glucosamine-6-phosphate deaminase</fullName>
        <ecNumber evidence="1">3.5.99.6</ecNumber>
    </recommendedName>
</protein>
<dbReference type="Pfam" id="PF02585">
    <property type="entry name" value="PIG-L"/>
    <property type="match status" value="1"/>
</dbReference>
<dbReference type="Gene3D" id="3.40.50.1360">
    <property type="match status" value="1"/>
</dbReference>